<dbReference type="PANTHER" id="PTHR47660:SF3">
    <property type="entry name" value="FINGER DOMAIN PROTEIN, PUTATIVE (AFU_ORTHOLOGUE AFUA_4G03310)-RELATED"/>
    <property type="match status" value="1"/>
</dbReference>
<proteinExistence type="predicted"/>
<keyword evidence="9" id="KW-1185">Reference proteome</keyword>
<dbReference type="OrthoDB" id="1405595at2759"/>
<dbReference type="PANTHER" id="PTHR47660">
    <property type="entry name" value="TRANSCRIPTION FACTOR WITH C2H2 AND ZN(2)-CYS(6) DNA BINDING DOMAIN (EUROFUNG)-RELATED-RELATED"/>
    <property type="match status" value="1"/>
</dbReference>
<evidence type="ECO:0000313" key="9">
    <source>
        <dbReference type="Proteomes" id="UP000582016"/>
    </source>
</evidence>
<keyword evidence="5" id="KW-0539">Nucleus</keyword>
<dbReference type="EMBL" id="JAAOAQ010000328">
    <property type="protein sequence ID" value="KAF5554109.1"/>
    <property type="molecule type" value="Genomic_DNA"/>
</dbReference>
<dbReference type="Gene3D" id="3.60.15.10">
    <property type="entry name" value="Ribonuclease Z/Hydroxyacylglutathione hydrolase-like"/>
    <property type="match status" value="1"/>
</dbReference>
<reference evidence="8 9" key="1">
    <citation type="submission" date="2020-05" db="EMBL/GenBank/DDBJ databases">
        <title>Identification and distribution of gene clusters putatively required for synthesis of sphingolipid metabolism inhibitors in phylogenetically diverse species of the filamentous fungus Fusarium.</title>
        <authorList>
            <person name="Kim H.-S."/>
            <person name="Busman M."/>
            <person name="Brown D.W."/>
            <person name="Divon H."/>
            <person name="Uhlig S."/>
            <person name="Proctor R.H."/>
        </authorList>
    </citation>
    <scope>NUCLEOTIDE SEQUENCE [LARGE SCALE GENOMIC DNA]</scope>
    <source>
        <strain evidence="8 9">NRRL 13617</strain>
    </source>
</reference>
<dbReference type="PROSITE" id="PS00463">
    <property type="entry name" value="ZN2_CY6_FUNGAL_1"/>
    <property type="match status" value="1"/>
</dbReference>
<feature type="region of interest" description="Disordered" evidence="6">
    <location>
        <begin position="517"/>
        <end position="541"/>
    </location>
</feature>
<evidence type="ECO:0000313" key="8">
    <source>
        <dbReference type="EMBL" id="KAF5554109.1"/>
    </source>
</evidence>
<feature type="compositionally biased region" description="Polar residues" evidence="6">
    <location>
        <begin position="519"/>
        <end position="538"/>
    </location>
</feature>
<dbReference type="InterPro" id="IPR036866">
    <property type="entry name" value="RibonucZ/Hydroxyglut_hydro"/>
</dbReference>
<dbReference type="Pfam" id="PF00172">
    <property type="entry name" value="Zn_clus"/>
    <property type="match status" value="1"/>
</dbReference>
<keyword evidence="1" id="KW-0479">Metal-binding</keyword>
<evidence type="ECO:0000256" key="2">
    <source>
        <dbReference type="ARBA" id="ARBA00022833"/>
    </source>
</evidence>
<dbReference type="InterPro" id="IPR001279">
    <property type="entry name" value="Metallo-B-lactamas"/>
</dbReference>
<dbReference type="InterPro" id="IPR036864">
    <property type="entry name" value="Zn2-C6_fun-type_DNA-bd_sf"/>
</dbReference>
<dbReference type="GO" id="GO:0008270">
    <property type="term" value="F:zinc ion binding"/>
    <property type="evidence" value="ECO:0007669"/>
    <property type="project" value="InterPro"/>
</dbReference>
<name>A0A8H5N6S9_9HYPO</name>
<dbReference type="Proteomes" id="UP000582016">
    <property type="component" value="Unassembled WGS sequence"/>
</dbReference>
<dbReference type="SUPFAM" id="SSF56281">
    <property type="entry name" value="Metallo-hydrolase/oxidoreductase"/>
    <property type="match status" value="1"/>
</dbReference>
<feature type="domain" description="Zn(2)-C6 fungal-type" evidence="7">
    <location>
        <begin position="344"/>
        <end position="373"/>
    </location>
</feature>
<organism evidence="8 9">
    <name type="scientific">Fusarium phyllophilum</name>
    <dbReference type="NCBI Taxonomy" id="47803"/>
    <lineage>
        <taxon>Eukaryota</taxon>
        <taxon>Fungi</taxon>
        <taxon>Dikarya</taxon>
        <taxon>Ascomycota</taxon>
        <taxon>Pezizomycotina</taxon>
        <taxon>Sordariomycetes</taxon>
        <taxon>Hypocreomycetidae</taxon>
        <taxon>Hypocreales</taxon>
        <taxon>Nectriaceae</taxon>
        <taxon>Fusarium</taxon>
        <taxon>Fusarium fujikuroi species complex</taxon>
    </lineage>
</organism>
<dbReference type="SMART" id="SM00066">
    <property type="entry name" value="GAL4"/>
    <property type="match status" value="1"/>
</dbReference>
<dbReference type="Gene3D" id="4.10.240.10">
    <property type="entry name" value="Zn(2)-C6 fungal-type DNA-binding domain"/>
    <property type="match status" value="1"/>
</dbReference>
<dbReference type="AlphaFoldDB" id="A0A8H5N6S9"/>
<feature type="compositionally biased region" description="Polar residues" evidence="6">
    <location>
        <begin position="420"/>
        <end position="443"/>
    </location>
</feature>
<keyword evidence="4" id="KW-0804">Transcription</keyword>
<comment type="caution">
    <text evidence="8">The sequence shown here is derived from an EMBL/GenBank/DDBJ whole genome shotgun (WGS) entry which is preliminary data.</text>
</comment>
<evidence type="ECO:0000256" key="1">
    <source>
        <dbReference type="ARBA" id="ARBA00022723"/>
    </source>
</evidence>
<sequence>MTTTIEWFGATTYRLRTNGLTIFLDTWLDKPARMPRYLELADVEEADYIFISHAHFDHLPGADVIAKRTGAIIVANGEAINIMREAGVPERQLLPVGGGERIPLFTKETHVKAAEGIVELEQRLPGAPTSPHPSLAVAAVHVWPSLHTFMPEDHPEIMDTGVRYTGASSDYFCTLNITLGMKHGLLRLRDHIPEDKIDQDMQAFIDYVDDRDKNRFSHYDGGQLMFNILTEGKVLLWSAHLGGYEGVLRNLIPRPDVAIIAVAGRANLNGRPFDGSAAEFLVQKAKWIGEPNKIIWCLHDKSLVKPFSVNTAAATAAIETETRSVRAVESYDELMARLRGKPAACSNCAKAKQACDGQNPCSRCQKKHAECVYRVREQGPNPFSSPSVASRSTSQDQDVMVVDNASVSMSTPQEEAEDFTTYSMPESQHTSPRQSLQAVSDGTHQPEGVPLDPSFTAEVLPDVDLDCLLSDSIPEPLFPAFDLTSFILWQSDTISSTQQEEVVVPCHRLDDFEAASGRGNHTQEMGQQPSSYMLGQSPPQEPYEFPEIQSEQMRSFCRHVYTHIPQIETIKKAYLKASEFFYSIHSLHKPARGLSLTFLPFEVFNAFIQLYFEHFHPIWPFIHPSTLAKPDTSWILSALIILHGNAILKNLPKVGMEGDLSFSQSVLLRHISLAYEGSQSQLMEISYERSLLTTLCYNRIATQARPRAHNPPEVADHIQWENWIAAQSDYRFIYSVWLFECLTKVFFDIRPQMNTEHLDVPLPEREKLWNAADQSEWATVFKEQPRGFGSHQRVVDQISGGNSLKTALYDSDVMHKIATGTNGLLQIFLTTTLFVEESIELQVAKSRFAERVSNPSVLGARNLNPTTWQFLERDIPLRLQNRIKDMDTEFNLFQPNVKASPSADSLSIMNTYIYHKIQIIRHIRLQSLYALAGWKASKAHVDAAERDFRLWLSGPKPIIRKCMWHSAVLFSTLYSRRDMVLWEPMCFLTGAIFMWAYLKHADDTAVEGTSADSVAANQKALRLDRLTSEDERNAWIEHGFSGHVHVTGIGNLLQGECPNRVLEELSKCLFAQTGTADLSSGIAKAVMRICDGLPASD</sequence>
<dbReference type="GO" id="GO:0000981">
    <property type="term" value="F:DNA-binding transcription factor activity, RNA polymerase II-specific"/>
    <property type="evidence" value="ECO:0007669"/>
    <property type="project" value="InterPro"/>
</dbReference>
<dbReference type="CDD" id="cd12148">
    <property type="entry name" value="fungal_TF_MHR"/>
    <property type="match status" value="1"/>
</dbReference>
<keyword evidence="3" id="KW-0805">Transcription regulation</keyword>
<dbReference type="InterPro" id="IPR001138">
    <property type="entry name" value="Zn2Cys6_DnaBD"/>
</dbReference>
<dbReference type="CDD" id="cd00067">
    <property type="entry name" value="GAL4"/>
    <property type="match status" value="1"/>
</dbReference>
<keyword evidence="2" id="KW-0862">Zinc</keyword>
<accession>A0A8H5N6S9</accession>
<evidence type="ECO:0000256" key="6">
    <source>
        <dbReference type="SAM" id="MobiDB-lite"/>
    </source>
</evidence>
<feature type="region of interest" description="Disordered" evidence="6">
    <location>
        <begin position="407"/>
        <end position="446"/>
    </location>
</feature>
<dbReference type="Pfam" id="PF12706">
    <property type="entry name" value="Lactamase_B_2"/>
    <property type="match status" value="1"/>
</dbReference>
<dbReference type="PROSITE" id="PS50048">
    <property type="entry name" value="ZN2_CY6_FUNGAL_2"/>
    <property type="match status" value="1"/>
</dbReference>
<gene>
    <name evidence="8" type="ORF">FPHYL_8539</name>
</gene>
<evidence type="ECO:0000256" key="5">
    <source>
        <dbReference type="ARBA" id="ARBA00023242"/>
    </source>
</evidence>
<evidence type="ECO:0000259" key="7">
    <source>
        <dbReference type="PROSITE" id="PS50048"/>
    </source>
</evidence>
<evidence type="ECO:0000256" key="4">
    <source>
        <dbReference type="ARBA" id="ARBA00023163"/>
    </source>
</evidence>
<protein>
    <recommendedName>
        <fullName evidence="7">Zn(2)-C6 fungal-type domain-containing protein</fullName>
    </recommendedName>
</protein>
<evidence type="ECO:0000256" key="3">
    <source>
        <dbReference type="ARBA" id="ARBA00023015"/>
    </source>
</evidence>
<dbReference type="SUPFAM" id="SSF57701">
    <property type="entry name" value="Zn2/Cys6 DNA-binding domain"/>
    <property type="match status" value="1"/>
</dbReference>